<organism evidence="4 5">
    <name type="scientific">Rarobacter incanus</name>
    <dbReference type="NCBI Taxonomy" id="153494"/>
    <lineage>
        <taxon>Bacteria</taxon>
        <taxon>Bacillati</taxon>
        <taxon>Actinomycetota</taxon>
        <taxon>Actinomycetes</taxon>
        <taxon>Micrococcales</taxon>
        <taxon>Rarobacteraceae</taxon>
        <taxon>Rarobacter</taxon>
    </lineage>
</organism>
<keyword evidence="2" id="KW-0378">Hydrolase</keyword>
<dbReference type="Gene3D" id="3.40.50.10320">
    <property type="entry name" value="LmbE-like"/>
    <property type="match status" value="1"/>
</dbReference>
<dbReference type="PANTHER" id="PTHR12993">
    <property type="entry name" value="N-ACETYLGLUCOSAMINYL-PHOSPHATIDYLINOSITOL DE-N-ACETYLASE-RELATED"/>
    <property type="match status" value="1"/>
</dbReference>
<dbReference type="EMBL" id="VFNV01000001">
    <property type="protein sequence ID" value="TQK76275.1"/>
    <property type="molecule type" value="Genomic_DNA"/>
</dbReference>
<proteinExistence type="inferred from homology"/>
<gene>
    <name evidence="2" type="primary">mca</name>
    <name evidence="4" type="ORF">FB389_0935</name>
</gene>
<evidence type="ECO:0000256" key="2">
    <source>
        <dbReference type="HAMAP-Rule" id="MF_01482"/>
    </source>
</evidence>
<dbReference type="AlphaFoldDB" id="A0A542SNZ4"/>
<dbReference type="Pfam" id="PF02585">
    <property type="entry name" value="PIG-L"/>
    <property type="match status" value="1"/>
</dbReference>
<evidence type="ECO:0000313" key="4">
    <source>
        <dbReference type="EMBL" id="TQK76275.1"/>
    </source>
</evidence>
<comment type="function">
    <text evidence="2">A mycothiol (MSH, N-acetylcysteinyl-glucosaminyl-inositol) S-conjugate amidase, it recycles conjugated MSH to the N-acetyl cysteine conjugate (AcCys S-conjugate, a mercapturic acid) and the MSH precursor. Involved in MSH-dependent detoxification of a number of alkylating agents and antibiotics.</text>
</comment>
<evidence type="ECO:0000256" key="3">
    <source>
        <dbReference type="SAM" id="MobiDB-lite"/>
    </source>
</evidence>
<comment type="catalytic activity">
    <reaction evidence="2">
        <text>mycothiol S-conjugate + H2O = an N-acetyl-L-cysteine-S-conjugate + 1D-myo-inositol 2-amino-2-deoxy-alpha-D-glucopyranoside</text>
        <dbReference type="Rhea" id="RHEA:36543"/>
        <dbReference type="ChEBI" id="CHEBI:15377"/>
        <dbReference type="ChEBI" id="CHEBI:58718"/>
        <dbReference type="ChEBI" id="CHEBI:58886"/>
        <dbReference type="ChEBI" id="CHEBI:59633"/>
        <dbReference type="EC" id="3.5.1.115"/>
    </reaction>
</comment>
<name>A0A542SNZ4_9MICO</name>
<sequence length="334" mass="36668">MAPQRRLMAVHAHPDDESSKGAATTAKYSDESAEVLIVTCTGGERGDVLNPTFTGDYKGLEAMRELRQREMAQAREALGVSQVWLGFVDSGLPEGDPLPPLPAGSFAAGDLATEVPELVRLVRSFRPHVMTTYDPMGGYPHPDHIRTHQISVAAYILAAHPDYRPDLGEAWSVLKLYYNHDFSIARSLALHEAMLDAGLESPFGPWIDRRNEHPILERHATTRIDVDPWRNRRDAALRAHASQIDPGGFFFAVPRELESQVWPWEEFELASTRVPASIPEVDLFAGIDPEASDAELQAAAAGEGEPPIAGYEDTESAIDFLLPAGIEPDNTTTN</sequence>
<keyword evidence="2" id="KW-0479">Metal-binding</keyword>
<dbReference type="PANTHER" id="PTHR12993:SF11">
    <property type="entry name" value="N-ACETYLGLUCOSAMINYL-PHOSPHATIDYLINOSITOL DE-N-ACETYLASE"/>
    <property type="match status" value="1"/>
</dbReference>
<reference evidence="4 5" key="1">
    <citation type="submission" date="2019-06" db="EMBL/GenBank/DDBJ databases">
        <title>Sequencing the genomes of 1000 actinobacteria strains.</title>
        <authorList>
            <person name="Klenk H.-P."/>
        </authorList>
    </citation>
    <scope>NUCLEOTIDE SEQUENCE [LARGE SCALE GENOMIC DNA]</scope>
    <source>
        <strain evidence="4 5">DSM 10596</strain>
    </source>
</reference>
<comment type="subunit">
    <text evidence="2">Monomer.</text>
</comment>
<evidence type="ECO:0000256" key="1">
    <source>
        <dbReference type="ARBA" id="ARBA00022833"/>
    </source>
</evidence>
<evidence type="ECO:0000313" key="5">
    <source>
        <dbReference type="Proteomes" id="UP000316181"/>
    </source>
</evidence>
<dbReference type="SUPFAM" id="SSF102588">
    <property type="entry name" value="LmbE-like"/>
    <property type="match status" value="1"/>
</dbReference>
<dbReference type="Proteomes" id="UP000316181">
    <property type="component" value="Unassembled WGS sequence"/>
</dbReference>
<feature type="binding site" evidence="2">
    <location>
        <position position="13"/>
    </location>
    <ligand>
        <name>Zn(2+)</name>
        <dbReference type="ChEBI" id="CHEBI:29105"/>
    </ligand>
</feature>
<dbReference type="InterPro" id="IPR017811">
    <property type="entry name" value="Mca"/>
</dbReference>
<dbReference type="GO" id="GO:0008270">
    <property type="term" value="F:zinc ion binding"/>
    <property type="evidence" value="ECO:0007669"/>
    <property type="project" value="UniProtKB-UniRule"/>
</dbReference>
<keyword evidence="5" id="KW-1185">Reference proteome</keyword>
<accession>A0A542SNZ4</accession>
<feature type="binding site" evidence="2">
    <location>
        <position position="144"/>
    </location>
    <ligand>
        <name>Zn(2+)</name>
        <dbReference type="ChEBI" id="CHEBI:29105"/>
    </ligand>
</feature>
<dbReference type="HAMAP" id="MF_01482">
    <property type="entry name" value="Mca"/>
    <property type="match status" value="1"/>
</dbReference>
<feature type="binding site" evidence="2">
    <location>
        <position position="16"/>
    </location>
    <ligand>
        <name>Zn(2+)</name>
        <dbReference type="ChEBI" id="CHEBI:29105"/>
    </ligand>
</feature>
<dbReference type="GO" id="GO:0010126">
    <property type="term" value="P:mycothiol metabolic process"/>
    <property type="evidence" value="ECO:0007669"/>
    <property type="project" value="UniProtKB-UniRule"/>
</dbReference>
<keyword evidence="1 2" id="KW-0862">Zinc</keyword>
<comment type="cofactor">
    <cofactor evidence="2">
        <name>Zn(2+)</name>
        <dbReference type="ChEBI" id="CHEBI:29105"/>
    </cofactor>
    <text evidence="2">Binds 1 zinc ion per subunit.</text>
</comment>
<comment type="similarity">
    <text evidence="2">Belongs to the MshB deacetylase family. Mca subfamily.</text>
</comment>
<feature type="region of interest" description="Disordered" evidence="3">
    <location>
        <begin position="1"/>
        <end position="27"/>
    </location>
</feature>
<protein>
    <recommendedName>
        <fullName evidence="2">Mycothiol S-conjugate amidase</fullName>
        <ecNumber evidence="2">3.5.1.115</ecNumber>
    </recommendedName>
</protein>
<dbReference type="NCBIfam" id="TIGR03446">
    <property type="entry name" value="mycothiol_Mca"/>
    <property type="match status" value="1"/>
</dbReference>
<comment type="caution">
    <text evidence="4">The sequence shown here is derived from an EMBL/GenBank/DDBJ whole genome shotgun (WGS) entry which is preliminary data.</text>
</comment>
<dbReference type="InterPro" id="IPR003737">
    <property type="entry name" value="GlcNAc_PI_deacetylase-related"/>
</dbReference>
<dbReference type="GO" id="GO:0010127">
    <property type="term" value="P:mycothiol-dependent detoxification"/>
    <property type="evidence" value="ECO:0007669"/>
    <property type="project" value="UniProtKB-UniRule"/>
</dbReference>
<dbReference type="GO" id="GO:0016811">
    <property type="term" value="F:hydrolase activity, acting on carbon-nitrogen (but not peptide) bonds, in linear amides"/>
    <property type="evidence" value="ECO:0007669"/>
    <property type="project" value="TreeGrafter"/>
</dbReference>
<dbReference type="InterPro" id="IPR024078">
    <property type="entry name" value="LmbE-like_dom_sf"/>
</dbReference>
<dbReference type="EC" id="3.5.1.115" evidence="2"/>